<keyword evidence="2" id="KW-1185">Reference proteome</keyword>
<protein>
    <submittedName>
        <fullName evidence="1">Uncharacterized protein</fullName>
    </submittedName>
</protein>
<dbReference type="PANTHER" id="PTHR47346">
    <property type="entry name" value="HYDROLASES, ACTING ON ESTER BOND"/>
    <property type="match status" value="1"/>
</dbReference>
<dbReference type="Proteomes" id="UP001054889">
    <property type="component" value="Unassembled WGS sequence"/>
</dbReference>
<sequence>MLRKGSTEMLRAWADGQAYRKPIKECTLCFFVQSSVSRQFQVGLHQQLLWQWGNSSIRRKEQVHFLLAELSAPALLLKLEMFLAEDHPLVLNLSFSASLGLLPVTLSLKTAGCGIKNTGDQMEAERNNLCKLRCFPPVALAWDSVSGIHIVPNIYSETLVVDSSPAFWDSPEGTDRTTVLVLVNL</sequence>
<evidence type="ECO:0000313" key="2">
    <source>
        <dbReference type="Proteomes" id="UP001054889"/>
    </source>
</evidence>
<dbReference type="AlphaFoldDB" id="A0AAV5FZ05"/>
<dbReference type="PANTHER" id="PTHR47346:SF1">
    <property type="entry name" value="GPI INOSITOL-DEACYLASE"/>
    <property type="match status" value="1"/>
</dbReference>
<proteinExistence type="predicted"/>
<reference evidence="1" key="1">
    <citation type="journal article" date="2018" name="DNA Res.">
        <title>Multiple hybrid de novo genome assembly of finger millet, an orphan allotetraploid crop.</title>
        <authorList>
            <person name="Hatakeyama M."/>
            <person name="Aluri S."/>
            <person name="Balachadran M.T."/>
            <person name="Sivarajan S.R."/>
            <person name="Patrignani A."/>
            <person name="Gruter S."/>
            <person name="Poveda L."/>
            <person name="Shimizu-Inatsugi R."/>
            <person name="Baeten J."/>
            <person name="Francoijs K.J."/>
            <person name="Nataraja K.N."/>
            <person name="Reddy Y.A.N."/>
            <person name="Phadnis S."/>
            <person name="Ravikumar R.L."/>
            <person name="Schlapbach R."/>
            <person name="Sreeman S.M."/>
            <person name="Shimizu K.K."/>
        </authorList>
    </citation>
    <scope>NUCLEOTIDE SEQUENCE</scope>
</reference>
<organism evidence="1 2">
    <name type="scientific">Eleusine coracana subsp. coracana</name>
    <dbReference type="NCBI Taxonomy" id="191504"/>
    <lineage>
        <taxon>Eukaryota</taxon>
        <taxon>Viridiplantae</taxon>
        <taxon>Streptophyta</taxon>
        <taxon>Embryophyta</taxon>
        <taxon>Tracheophyta</taxon>
        <taxon>Spermatophyta</taxon>
        <taxon>Magnoliopsida</taxon>
        <taxon>Liliopsida</taxon>
        <taxon>Poales</taxon>
        <taxon>Poaceae</taxon>
        <taxon>PACMAD clade</taxon>
        <taxon>Chloridoideae</taxon>
        <taxon>Cynodonteae</taxon>
        <taxon>Eleusininae</taxon>
        <taxon>Eleusine</taxon>
    </lineage>
</organism>
<dbReference type="EMBL" id="BQKI01000102">
    <property type="protein sequence ID" value="GJN40069.1"/>
    <property type="molecule type" value="Genomic_DNA"/>
</dbReference>
<name>A0AAV5FZ05_ELECO</name>
<gene>
    <name evidence="1" type="primary">gb29236</name>
    <name evidence="1" type="ORF">PR202_gb29236</name>
</gene>
<accession>A0AAV5FZ05</accession>
<reference evidence="1" key="2">
    <citation type="submission" date="2021-12" db="EMBL/GenBank/DDBJ databases">
        <title>Resequencing data analysis of finger millet.</title>
        <authorList>
            <person name="Hatakeyama M."/>
            <person name="Aluri S."/>
            <person name="Balachadran M.T."/>
            <person name="Sivarajan S.R."/>
            <person name="Poveda L."/>
            <person name="Shimizu-Inatsugi R."/>
            <person name="Schlapbach R."/>
            <person name="Sreeman S.M."/>
            <person name="Shimizu K.K."/>
        </authorList>
    </citation>
    <scope>NUCLEOTIDE SEQUENCE</scope>
</reference>
<comment type="caution">
    <text evidence="1">The sequence shown here is derived from an EMBL/GenBank/DDBJ whole genome shotgun (WGS) entry which is preliminary data.</text>
</comment>
<evidence type="ECO:0000313" key="1">
    <source>
        <dbReference type="EMBL" id="GJN40069.1"/>
    </source>
</evidence>